<protein>
    <submittedName>
        <fullName evidence="5">Chitinase (EC)</fullName>
        <ecNumber evidence="5">3.2.1.14</ecNumber>
    </submittedName>
</protein>
<dbReference type="PROSITE" id="PS50825">
    <property type="entry name" value="HYR"/>
    <property type="match status" value="2"/>
</dbReference>
<gene>
    <name evidence="5" type="ORF">HELGO_WM18668</name>
</gene>
<evidence type="ECO:0000259" key="3">
    <source>
        <dbReference type="PROSITE" id="PS50093"/>
    </source>
</evidence>
<dbReference type="InterPro" id="IPR000601">
    <property type="entry name" value="PKD_dom"/>
</dbReference>
<dbReference type="Pfam" id="PF00188">
    <property type="entry name" value="CAP"/>
    <property type="match status" value="1"/>
</dbReference>
<dbReference type="SUPFAM" id="SSF55797">
    <property type="entry name" value="PR-1-like"/>
    <property type="match status" value="1"/>
</dbReference>
<feature type="domain" description="PKD" evidence="3">
    <location>
        <begin position="1280"/>
        <end position="1367"/>
    </location>
</feature>
<name>A0A6S6TXT2_9GAMM</name>
<dbReference type="InterPro" id="IPR003410">
    <property type="entry name" value="HYR_dom"/>
</dbReference>
<feature type="domain" description="PKD" evidence="3">
    <location>
        <begin position="1822"/>
        <end position="1910"/>
    </location>
</feature>
<keyword evidence="5" id="KW-0326">Glycosidase</keyword>
<dbReference type="PANTHER" id="PTHR24273">
    <property type="entry name" value="FI04643P-RELATED"/>
    <property type="match status" value="1"/>
</dbReference>
<feature type="signal peptide" evidence="2">
    <location>
        <begin position="1"/>
        <end position="25"/>
    </location>
</feature>
<keyword evidence="2" id="KW-0732">Signal</keyword>
<dbReference type="SUPFAM" id="SSF49299">
    <property type="entry name" value="PKD domain"/>
    <property type="match status" value="3"/>
</dbReference>
<dbReference type="Pfam" id="PF18911">
    <property type="entry name" value="PKD_4"/>
    <property type="match status" value="3"/>
</dbReference>
<dbReference type="InterPro" id="IPR013783">
    <property type="entry name" value="Ig-like_fold"/>
</dbReference>
<feature type="domain" description="HYR" evidence="4">
    <location>
        <begin position="1014"/>
        <end position="1092"/>
    </location>
</feature>
<dbReference type="CDD" id="cd00146">
    <property type="entry name" value="PKD"/>
    <property type="match status" value="3"/>
</dbReference>
<proteinExistence type="predicted"/>
<dbReference type="PROSITE" id="PS50093">
    <property type="entry name" value="PKD"/>
    <property type="match status" value="3"/>
</dbReference>
<dbReference type="InterPro" id="IPR035986">
    <property type="entry name" value="PKD_dom_sf"/>
</dbReference>
<evidence type="ECO:0000259" key="4">
    <source>
        <dbReference type="PROSITE" id="PS50825"/>
    </source>
</evidence>
<sequence length="2093" mass="219390">MNSLKVLVRYSITVFAALIFLSACGEGTTPNTDTAQYQPEPQLQQIEKLGKALDTDPNSSRSDIAFRVPTNNTGGWGIDTTNRQQVRQFYNSVYLASLDTPIGWTGDVSTCSAGTTTSEFKDSVLSRVNYYRAMAGVPANITFDSTFSAKAQEAALIMSAEGGLNHFPPTTATCYTVDGAEAAASSNLSLGNNGWDAVGSQMRDNGASNDVAGHRRWILFPQTQEMGTGDIPDSENAGTSYRKTNSLWVFDGRGGDPRPTTREEFVAWPAKGYNPYQTVPVRWSFSYDNADFTNATISMTEDGSSITPVIETRNLNYGESAIVWLPDGMSADGSSARWPQPSADTNYDVTIDNVMINGVARSFNYTVTVFDPATALTEEVATVTGNATPDADAVSTYNFNSVTNADRYDAIFAEVAVATDVFDAEDNGVSVTDETDSAYDIIASGSGNNGGNAYRLAPGTLASSSSQSFELVGTFIPSATSVFEFDSQLAFATGGQTASIQISTDEGASWKNIFAQTGDGSRADSNYVSRSISLASYADTLVTFRANYSRNGGFYSGFGDSVSFLTDNFTITNAKKVSSQAIQDTGSTTSFDVTPEANKEYVVAARSVFWDGYPASDWGPLFRITPQTVVTPLQTVTPSQASFTISPGDIVAFDLLYPEGNPAASTGLGVTLYFDSSKLSFGSITDILSTNFLTADSSPVADTANGDNDTNTDSTITVAWTDFGSNWPNSALPLDLYTVSFTASAGFTSNTVINFTGNAAAGNDFASTPVTVNLLADNVNPTITAPADTTIEATGTTTSVSDAQLGTATAADNVDASPSVTHSATTALVLGTNTVVWTVTDSAGNTATANQVVTIADTTAPSITAPADVSAAPTGATTTVTLGTPAVSDLVDGSPSVVASPTGPFTIGTHTVTWTATDASGNTATATQQVVISADNVNPTITAPADTTIEATGTTTSVSDAQLGTATAADNVDASPSVTHSATTALVLGTNTVVWTVTDSAGNTATANQVVTIADTTAPSITAPADVTVPTTGATTAVTLGTPTLSDLVDSSPTATASPAGPFAVGIHTVTWTVSDASGNENTATQTVTVTDLNAVTILEVQVDSSSDDAEEYTSGQVKLSSSDLELSDAPESNAQTVGIRFNGINIPAGAVISDAYVQFTVDETNTETTSLTVYGEANANPVTFTTDNGDITSRALTTANASWNPASWDTVGEQSSEQQTEDISAIIQELVNQSGWNEGQSMAIIIVGEGSRTAESFDGDSADAPTLHIEYSTDGNPAPIANVIATPQTGNAPLTVDFDASGSTDNGTITRYDWDFGDNSNALNGGSTISHDYQTPGEFSVTLVVTDDEGKTDNVTIVITVIDPNIPSLTALEVQVNRSSDDAEEASNGSVNLTSSDLELTKESSTQTIGIRFTDINLPKGALISNAYIQFQVDEVASGATQLTVNGEASGNPATFSNGRNNITARPLTSASVDWSPEAWPNRNEQGVAQQTSDLSMIVQELVNQSSWDSGQAMAFIISGNGKRVAESFNGNAEGAPTLHIEYTTDGNPAPIASLVASPTTGNATLNVTFDGSGSTDNGSVVRYDWDFGDGSNELDSASVVTHSYSNPGTYTATLTVVDDENKTASTNQVITVIDPNQPTTLDIKVSNSSDDAEEFGNGTMYLDSSDLELTQDSSSQTVGMRFNEVTIPVGAIISRAYIQFQVDETSNILSGLGIHGEASANPTTFTSNTNDITSRPLTLAHTFWIPVAWEERGANGIDQRTADISAVVQELVSQSGWNSGQSMVFIINGDSKRVAESYDGTPEGAPTLHVEYSMDGNPAPIANIVANPETGTATLDVSFDGSTSTDDGSITQYDWDFGDGTALDTGAIVNHSYTVPGTYTVTLTVTDDGNKTAVTSVTITVIDPYAPTTLDIQVNSSADDAEEFSDGEMYLDSSDLEFIDSSESNNQMIGVRFNEVALPVGAIITNAYLQFKTDETDSEDTNLIIYGDSNVNPAAFTETNGDISDRILTAASSDWAPAPWSTIGEQDVDQRSSDISNIIQELVNQPGWNRGQSMAFIIKGAGKRVADSFDGNSEDAPILHIEYSVYESLNR</sequence>
<dbReference type="PANTHER" id="PTHR24273:SF32">
    <property type="entry name" value="HYALIN"/>
    <property type="match status" value="1"/>
</dbReference>
<evidence type="ECO:0000256" key="2">
    <source>
        <dbReference type="SAM" id="SignalP"/>
    </source>
</evidence>
<reference evidence="5" key="1">
    <citation type="submission" date="2020-01" db="EMBL/GenBank/DDBJ databases">
        <authorList>
            <person name="Meier V. D."/>
            <person name="Meier V D."/>
        </authorList>
    </citation>
    <scope>NUCLEOTIDE SEQUENCE</scope>
    <source>
        <strain evidence="5">HLG_WM_MAG_07</strain>
    </source>
</reference>
<evidence type="ECO:0000256" key="1">
    <source>
        <dbReference type="ARBA" id="ARBA00022737"/>
    </source>
</evidence>
<keyword evidence="1" id="KW-0677">Repeat</keyword>
<dbReference type="Gene3D" id="3.40.33.10">
    <property type="entry name" value="CAP"/>
    <property type="match status" value="1"/>
</dbReference>
<keyword evidence="5" id="KW-0378">Hydrolase</keyword>
<dbReference type="EMBL" id="CACVAY010000092">
    <property type="protein sequence ID" value="CAA6819329.1"/>
    <property type="molecule type" value="Genomic_DNA"/>
</dbReference>
<feature type="chain" id="PRO_5027583891" evidence="2">
    <location>
        <begin position="26"/>
        <end position="2093"/>
    </location>
</feature>
<dbReference type="GO" id="GO:0008843">
    <property type="term" value="F:endochitinase activity"/>
    <property type="evidence" value="ECO:0007669"/>
    <property type="project" value="UniProtKB-EC"/>
</dbReference>
<organism evidence="5">
    <name type="scientific">uncultured Thiotrichaceae bacterium</name>
    <dbReference type="NCBI Taxonomy" id="298394"/>
    <lineage>
        <taxon>Bacteria</taxon>
        <taxon>Pseudomonadati</taxon>
        <taxon>Pseudomonadota</taxon>
        <taxon>Gammaproteobacteria</taxon>
        <taxon>Thiotrichales</taxon>
        <taxon>Thiotrichaceae</taxon>
        <taxon>environmental samples</taxon>
    </lineage>
</organism>
<dbReference type="SMART" id="SM00089">
    <property type="entry name" value="PKD"/>
    <property type="match status" value="4"/>
</dbReference>
<dbReference type="EC" id="3.2.1.14" evidence="5"/>
<feature type="domain" description="PKD" evidence="3">
    <location>
        <begin position="1552"/>
        <end position="1634"/>
    </location>
</feature>
<dbReference type="InterPro" id="IPR014044">
    <property type="entry name" value="CAP_dom"/>
</dbReference>
<evidence type="ECO:0000313" key="5">
    <source>
        <dbReference type="EMBL" id="CAA6819329.1"/>
    </source>
</evidence>
<dbReference type="Pfam" id="PF02494">
    <property type="entry name" value="HYR"/>
    <property type="match status" value="2"/>
</dbReference>
<dbReference type="PROSITE" id="PS51257">
    <property type="entry name" value="PROKAR_LIPOPROTEIN"/>
    <property type="match status" value="1"/>
</dbReference>
<dbReference type="InterPro" id="IPR022409">
    <property type="entry name" value="PKD/Chitinase_dom"/>
</dbReference>
<dbReference type="InterPro" id="IPR035940">
    <property type="entry name" value="CAP_sf"/>
</dbReference>
<accession>A0A6S6TXT2</accession>
<dbReference type="Gene3D" id="2.60.40.10">
    <property type="entry name" value="Immunoglobulins"/>
    <property type="match status" value="6"/>
</dbReference>
<feature type="domain" description="HYR" evidence="4">
    <location>
        <begin position="856"/>
        <end position="934"/>
    </location>
</feature>